<dbReference type="RefSeq" id="WP_204374849.1">
    <property type="nucleotide sequence ID" value="NZ_LGIA01000001.1"/>
</dbReference>
<organism evidence="2 3">
    <name type="scientific">Sunxiuqinia dokdonensis</name>
    <dbReference type="NCBI Taxonomy" id="1409788"/>
    <lineage>
        <taxon>Bacteria</taxon>
        <taxon>Pseudomonadati</taxon>
        <taxon>Bacteroidota</taxon>
        <taxon>Bacteroidia</taxon>
        <taxon>Marinilabiliales</taxon>
        <taxon>Prolixibacteraceae</taxon>
        <taxon>Sunxiuqinia</taxon>
    </lineage>
</organism>
<dbReference type="STRING" id="1409788.NC99_00090"/>
<gene>
    <name evidence="2" type="ORF">NC99_00090</name>
</gene>
<evidence type="ECO:0000259" key="1">
    <source>
        <dbReference type="Pfam" id="PF10543"/>
    </source>
</evidence>
<evidence type="ECO:0000313" key="3">
    <source>
        <dbReference type="Proteomes" id="UP000036958"/>
    </source>
</evidence>
<reference evidence="3" key="1">
    <citation type="submission" date="2015-07" db="EMBL/GenBank/DDBJ databases">
        <title>Genome sequencing of Sunxiuqinia dokdonensis strain SK.</title>
        <authorList>
            <person name="Ahn S."/>
            <person name="Kim B.-C."/>
        </authorList>
    </citation>
    <scope>NUCLEOTIDE SEQUENCE [LARGE SCALE GENOMIC DNA]</scope>
    <source>
        <strain evidence="3">SK</strain>
    </source>
</reference>
<name>A0A0L8VFF6_9BACT</name>
<sequence>MMDLQVIQSKIHEIRGQQVMLDFDLAQLYEVETRALKQAVRRNIERFPPDFMFELADSEINNLVSQNVIPSKSYLGGAVPYAFLEPGVAMLSSVLKSARAIEVNISIIRAFIAIRRYMIQAAPSSLSGELEEIKERIKALEEISDENEEKFDDIYIALTELAMKQKLTVKSRNPIGFIKPKE</sequence>
<dbReference type="AlphaFoldDB" id="A0A0L8VFF6"/>
<dbReference type="InterPro" id="IPR018873">
    <property type="entry name" value="KilA-N_DNA-bd_domain"/>
</dbReference>
<dbReference type="EMBL" id="LGIA01000001">
    <property type="protein sequence ID" value="KOH47176.1"/>
    <property type="molecule type" value="Genomic_DNA"/>
</dbReference>
<proteinExistence type="predicted"/>
<accession>A0A0L8VFF6</accession>
<protein>
    <recommendedName>
        <fullName evidence="1">KilA-N DNA-binding domain-containing protein</fullName>
    </recommendedName>
</protein>
<comment type="caution">
    <text evidence="2">The sequence shown here is derived from an EMBL/GenBank/DDBJ whole genome shotgun (WGS) entry which is preliminary data.</text>
</comment>
<dbReference type="Proteomes" id="UP000036958">
    <property type="component" value="Unassembled WGS sequence"/>
</dbReference>
<keyword evidence="3" id="KW-1185">Reference proteome</keyword>
<evidence type="ECO:0000313" key="2">
    <source>
        <dbReference type="EMBL" id="KOH47176.1"/>
    </source>
</evidence>
<dbReference type="Pfam" id="PF10543">
    <property type="entry name" value="ORF6N"/>
    <property type="match status" value="1"/>
</dbReference>
<dbReference type="PATRIC" id="fig|1409788.3.peg.10"/>
<feature type="domain" description="KilA-N DNA-binding" evidence="1">
    <location>
        <begin position="9"/>
        <end position="94"/>
    </location>
</feature>